<protein>
    <recommendedName>
        <fullName evidence="4">Lipoprotein</fullName>
    </recommendedName>
</protein>
<proteinExistence type="predicted"/>
<sequence>MRRFLGTVLLASVAALTGCTDEETAKEPSAQTSSTSPTETSEESEDEPLSCVARARPFSGAAADRFGAETVMAAYCSVAELSLETAFGDLLVPGPHRAGEFEIVEPWLSERGQRVWSRAVRGALEGDAAAERRVDALTLHSVAGVPDRFQLADDPPPAFGTEVGPGEAGLRGDRLLLSFDVTTGIVLERAGDDQGQHLLWSWTKHVRFVVSRSADGWLVDDWSATWSRGDVAIVTGG</sequence>
<evidence type="ECO:0000313" key="3">
    <source>
        <dbReference type="Proteomes" id="UP001327225"/>
    </source>
</evidence>
<gene>
    <name evidence="2" type="ORF">SHK19_15255</name>
</gene>
<feature type="compositionally biased region" description="Low complexity" evidence="1">
    <location>
        <begin position="27"/>
        <end position="39"/>
    </location>
</feature>
<accession>A0ABZ0ZLU7</accession>
<dbReference type="EMBL" id="CP141059">
    <property type="protein sequence ID" value="WQQ25316.1"/>
    <property type="molecule type" value="Genomic_DNA"/>
</dbReference>
<feature type="region of interest" description="Disordered" evidence="1">
    <location>
        <begin position="21"/>
        <end position="50"/>
    </location>
</feature>
<dbReference type="PROSITE" id="PS51257">
    <property type="entry name" value="PROKAR_LIPOPROTEIN"/>
    <property type="match status" value="1"/>
</dbReference>
<evidence type="ECO:0000256" key="1">
    <source>
        <dbReference type="SAM" id="MobiDB-lite"/>
    </source>
</evidence>
<evidence type="ECO:0000313" key="2">
    <source>
        <dbReference type="EMBL" id="WQQ25316.1"/>
    </source>
</evidence>
<dbReference type="RefSeq" id="WP_322936746.1">
    <property type="nucleotide sequence ID" value="NZ_CP141059.1"/>
</dbReference>
<reference evidence="3" key="1">
    <citation type="submission" date="2023-12" db="EMBL/GenBank/DDBJ databases">
        <title>Novel species in genus Nocardioides.</title>
        <authorList>
            <person name="Zhou H."/>
        </authorList>
    </citation>
    <scope>NUCLEOTIDE SEQUENCE [LARGE SCALE GENOMIC DNA]</scope>
    <source>
        <strain evidence="3">HM61</strain>
    </source>
</reference>
<name>A0ABZ0ZLU7_9ACTN</name>
<organism evidence="2 3">
    <name type="scientific">Nocardioides bizhenqiangii</name>
    <dbReference type="NCBI Taxonomy" id="3095076"/>
    <lineage>
        <taxon>Bacteria</taxon>
        <taxon>Bacillati</taxon>
        <taxon>Actinomycetota</taxon>
        <taxon>Actinomycetes</taxon>
        <taxon>Propionibacteriales</taxon>
        <taxon>Nocardioidaceae</taxon>
        <taxon>Nocardioides</taxon>
    </lineage>
</organism>
<keyword evidence="3" id="KW-1185">Reference proteome</keyword>
<dbReference type="Proteomes" id="UP001327225">
    <property type="component" value="Chromosome"/>
</dbReference>
<evidence type="ECO:0008006" key="4">
    <source>
        <dbReference type="Google" id="ProtNLM"/>
    </source>
</evidence>